<dbReference type="EMBL" id="JBHTON010000004">
    <property type="protein sequence ID" value="MFD1483945.1"/>
    <property type="molecule type" value="Genomic_DNA"/>
</dbReference>
<dbReference type="InterPro" id="IPR012354">
    <property type="entry name" value="Esterase_lipase"/>
</dbReference>
<dbReference type="InterPro" id="IPR029058">
    <property type="entry name" value="AB_hydrolase_fold"/>
</dbReference>
<comment type="caution">
    <text evidence="2">The sequence shown here is derived from an EMBL/GenBank/DDBJ whole genome shotgun (WGS) entry which is preliminary data.</text>
</comment>
<dbReference type="Gene3D" id="3.40.50.1820">
    <property type="entry name" value="alpha/beta hydrolase"/>
    <property type="match status" value="1"/>
</dbReference>
<sequence>MRVFRQPQSFEEAGADVGIVLLHAYTGSPNDMRLLGAALARAGYGVYAPKFTGHGTIDPQQVLAATPAQWWADTQAAVAHMAAQYPRVAIFGLSLGGMFAMKALQELPAVALGGVLSSPIVAGKQNIVPNFLKYNRYMRRLAELPDNSERVKPQVQAQLAEIALFAKPVAAALATVKKPVFIGQAGADQMIDPNRAVALRKQLVNASVSWHWYAGVDHVITVNAAHHQLETDIIEFMKTRDK</sequence>
<proteinExistence type="predicted"/>
<dbReference type="RefSeq" id="WP_125749436.1">
    <property type="nucleotide sequence ID" value="NZ_JBHTON010000004.1"/>
</dbReference>
<reference evidence="3" key="1">
    <citation type="journal article" date="2019" name="Int. J. Syst. Evol. Microbiol.">
        <title>The Global Catalogue of Microorganisms (GCM) 10K type strain sequencing project: providing services to taxonomists for standard genome sequencing and annotation.</title>
        <authorList>
            <consortium name="The Broad Institute Genomics Platform"/>
            <consortium name="The Broad Institute Genome Sequencing Center for Infectious Disease"/>
            <person name="Wu L."/>
            <person name="Ma J."/>
        </authorList>
    </citation>
    <scope>NUCLEOTIDE SEQUENCE [LARGE SCALE GENOMIC DNA]</scope>
    <source>
        <strain evidence="3">CCM 8903</strain>
    </source>
</reference>
<accession>A0ABW4E664</accession>
<dbReference type="Proteomes" id="UP001597252">
    <property type="component" value="Unassembled WGS sequence"/>
</dbReference>
<evidence type="ECO:0000313" key="3">
    <source>
        <dbReference type="Proteomes" id="UP001597252"/>
    </source>
</evidence>
<evidence type="ECO:0000313" key="2">
    <source>
        <dbReference type="EMBL" id="MFD1483945.1"/>
    </source>
</evidence>
<protein>
    <submittedName>
        <fullName evidence="2">Alpha/beta hydrolase</fullName>
    </submittedName>
</protein>
<evidence type="ECO:0000259" key="1">
    <source>
        <dbReference type="Pfam" id="PF12146"/>
    </source>
</evidence>
<dbReference type="GO" id="GO:0016787">
    <property type="term" value="F:hydrolase activity"/>
    <property type="evidence" value="ECO:0007669"/>
    <property type="project" value="UniProtKB-KW"/>
</dbReference>
<dbReference type="PANTHER" id="PTHR11614">
    <property type="entry name" value="PHOSPHOLIPASE-RELATED"/>
    <property type="match status" value="1"/>
</dbReference>
<name>A0ABW4E664_9LACO</name>
<dbReference type="PIRSF" id="PIRSF017388">
    <property type="entry name" value="Esterase_lipase"/>
    <property type="match status" value="1"/>
</dbReference>
<keyword evidence="3" id="KW-1185">Reference proteome</keyword>
<feature type="domain" description="Serine aminopeptidase S33" evidence="1">
    <location>
        <begin position="19"/>
        <end position="134"/>
    </location>
</feature>
<organism evidence="2 3">
    <name type="scientific">Lacticaseibacillus baoqingensis</name>
    <dbReference type="NCBI Taxonomy" id="2486013"/>
    <lineage>
        <taxon>Bacteria</taxon>
        <taxon>Bacillati</taxon>
        <taxon>Bacillota</taxon>
        <taxon>Bacilli</taxon>
        <taxon>Lactobacillales</taxon>
        <taxon>Lactobacillaceae</taxon>
        <taxon>Lacticaseibacillus</taxon>
    </lineage>
</organism>
<dbReference type="InterPro" id="IPR022742">
    <property type="entry name" value="Hydrolase_4"/>
</dbReference>
<gene>
    <name evidence="2" type="ORF">ACFQ5J_01605</name>
</gene>
<dbReference type="SUPFAM" id="SSF53474">
    <property type="entry name" value="alpha/beta-Hydrolases"/>
    <property type="match status" value="1"/>
</dbReference>
<dbReference type="InterPro" id="IPR051044">
    <property type="entry name" value="MAG_DAG_Lipase"/>
</dbReference>
<keyword evidence="2" id="KW-0378">Hydrolase</keyword>
<dbReference type="Pfam" id="PF12146">
    <property type="entry name" value="Hydrolase_4"/>
    <property type="match status" value="1"/>
</dbReference>